<organism evidence="1 2">
    <name type="scientific">Idiomarina baltica</name>
    <dbReference type="NCBI Taxonomy" id="190892"/>
    <lineage>
        <taxon>Bacteria</taxon>
        <taxon>Pseudomonadati</taxon>
        <taxon>Pseudomonadota</taxon>
        <taxon>Gammaproteobacteria</taxon>
        <taxon>Alteromonadales</taxon>
        <taxon>Idiomarinaceae</taxon>
        <taxon>Idiomarina</taxon>
    </lineage>
</organism>
<comment type="caution">
    <text evidence="1">The sequence shown here is derived from an EMBL/GenBank/DDBJ whole genome shotgun (WGS) entry which is preliminary data.</text>
</comment>
<evidence type="ECO:0000313" key="1">
    <source>
        <dbReference type="EMBL" id="HAR56504.1"/>
    </source>
</evidence>
<dbReference type="AlphaFoldDB" id="A0A348WPP2"/>
<dbReference type="EMBL" id="DMUP01000161">
    <property type="protein sequence ID" value="HAR56504.1"/>
    <property type="molecule type" value="Genomic_DNA"/>
</dbReference>
<accession>A0A348WPP2</accession>
<proteinExistence type="predicted"/>
<feature type="non-terminal residue" evidence="1">
    <location>
        <position position="51"/>
    </location>
</feature>
<protein>
    <submittedName>
        <fullName evidence="1">Uracil-DNA glycosylase</fullName>
    </submittedName>
</protein>
<reference evidence="1 2" key="1">
    <citation type="journal article" date="2018" name="Nat. Biotechnol.">
        <title>A standardized bacterial taxonomy based on genome phylogeny substantially revises the tree of life.</title>
        <authorList>
            <person name="Parks D.H."/>
            <person name="Chuvochina M."/>
            <person name="Waite D.W."/>
            <person name="Rinke C."/>
            <person name="Skarshewski A."/>
            <person name="Chaumeil P.A."/>
            <person name="Hugenholtz P."/>
        </authorList>
    </citation>
    <scope>NUCLEOTIDE SEQUENCE [LARGE SCALE GENOMIC DNA]</scope>
    <source>
        <strain evidence="1">UBA9360</strain>
    </source>
</reference>
<dbReference type="Proteomes" id="UP000262878">
    <property type="component" value="Unassembled WGS sequence"/>
</dbReference>
<dbReference type="SUPFAM" id="SSF52141">
    <property type="entry name" value="Uracil-DNA glycosylase-like"/>
    <property type="match status" value="1"/>
</dbReference>
<dbReference type="InterPro" id="IPR036895">
    <property type="entry name" value="Uracil-DNA_glycosylase-like_sf"/>
</dbReference>
<sequence length="51" mass="5993">MAKAWQPLLAEEKQKEYFVQLMQRVEQARETEVIFPPESEVFNALKLTAPE</sequence>
<gene>
    <name evidence="1" type="ORF">DCR58_06935</name>
</gene>
<dbReference type="Gene3D" id="3.40.470.10">
    <property type="entry name" value="Uracil-DNA glycosylase-like domain"/>
    <property type="match status" value="1"/>
</dbReference>
<name>A0A348WPP2_9GAMM</name>
<evidence type="ECO:0000313" key="2">
    <source>
        <dbReference type="Proteomes" id="UP000262878"/>
    </source>
</evidence>